<protein>
    <submittedName>
        <fullName evidence="1">Uncharacterized protein</fullName>
    </submittedName>
</protein>
<dbReference type="EMBL" id="CAJNNW010032483">
    <property type="protein sequence ID" value="CAE8713338.1"/>
    <property type="molecule type" value="Genomic_DNA"/>
</dbReference>
<sequence length="280" mass="29448">MAWPVEAVAALGSEQVSSFVKEALLSLWSLSREVSLAVQSLPEEVQASLGGLIGFDDLLWARGLFDSRAVSAEIKVPAKLQPRHPTGAGAASDQADIDTLQISLEECSGDAGHGNAASVPCPKKVVSLAPTVPPGTVAQLTVCLVVAAIILSARLVMLGLQEYLLSEQLGELGELTTVSELGIMITVFRAALIMLHRMAPLMRSIRFVYLRWNGLCDVGLCVLFPPVMLSAMTLINGDAPPLWDVNGAFFAPCCHPSWRGFGGATARSLGCSGPPSASAL</sequence>
<comment type="caution">
    <text evidence="1">The sequence shown here is derived from an EMBL/GenBank/DDBJ whole genome shotgun (WGS) entry which is preliminary data.</text>
</comment>
<dbReference type="AlphaFoldDB" id="A0A813KYA4"/>
<reference evidence="1" key="1">
    <citation type="submission" date="2021-02" db="EMBL/GenBank/DDBJ databases">
        <authorList>
            <person name="Dougan E. K."/>
            <person name="Rhodes N."/>
            <person name="Thang M."/>
            <person name="Chan C."/>
        </authorList>
    </citation>
    <scope>NUCLEOTIDE SEQUENCE</scope>
</reference>
<dbReference type="Proteomes" id="UP000626109">
    <property type="component" value="Unassembled WGS sequence"/>
</dbReference>
<evidence type="ECO:0000313" key="1">
    <source>
        <dbReference type="EMBL" id="CAE8713338.1"/>
    </source>
</evidence>
<evidence type="ECO:0000313" key="2">
    <source>
        <dbReference type="Proteomes" id="UP000626109"/>
    </source>
</evidence>
<proteinExistence type="predicted"/>
<gene>
    <name evidence="1" type="ORF">PGLA2088_LOCUS37474</name>
</gene>
<organism evidence="1 2">
    <name type="scientific">Polarella glacialis</name>
    <name type="common">Dinoflagellate</name>
    <dbReference type="NCBI Taxonomy" id="89957"/>
    <lineage>
        <taxon>Eukaryota</taxon>
        <taxon>Sar</taxon>
        <taxon>Alveolata</taxon>
        <taxon>Dinophyceae</taxon>
        <taxon>Suessiales</taxon>
        <taxon>Suessiaceae</taxon>
        <taxon>Polarella</taxon>
    </lineage>
</organism>
<accession>A0A813KYA4</accession>
<name>A0A813KYA4_POLGL</name>